<evidence type="ECO:0000313" key="1">
    <source>
        <dbReference type="EMBL" id="KAK5584190.1"/>
    </source>
</evidence>
<accession>A0AAN7UDA7</accession>
<reference evidence="1 2" key="1">
    <citation type="submission" date="2023-11" db="EMBL/GenBank/DDBJ databases">
        <title>Dfirmibasis_genome.</title>
        <authorList>
            <person name="Edelbroek B."/>
            <person name="Kjellin J."/>
            <person name="Jerlstrom-Hultqvist J."/>
            <person name="Soderbom F."/>
        </authorList>
    </citation>
    <scope>NUCLEOTIDE SEQUENCE [LARGE SCALE GENOMIC DNA]</scope>
    <source>
        <strain evidence="1 2">TNS-C-14</strain>
    </source>
</reference>
<dbReference type="PANTHER" id="PTHR31648:SF3">
    <property type="entry name" value="TRANSMEMBRANE PROTEIN"/>
    <property type="match status" value="1"/>
</dbReference>
<comment type="caution">
    <text evidence="1">The sequence shown here is derived from an EMBL/GenBank/DDBJ whole genome shotgun (WGS) entry which is preliminary data.</text>
</comment>
<protein>
    <submittedName>
        <fullName evidence="1">Uncharacterized protein</fullName>
    </submittedName>
</protein>
<organism evidence="1 2">
    <name type="scientific">Dictyostelium firmibasis</name>
    <dbReference type="NCBI Taxonomy" id="79012"/>
    <lineage>
        <taxon>Eukaryota</taxon>
        <taxon>Amoebozoa</taxon>
        <taxon>Evosea</taxon>
        <taxon>Eumycetozoa</taxon>
        <taxon>Dictyostelia</taxon>
        <taxon>Dictyosteliales</taxon>
        <taxon>Dictyosteliaceae</taxon>
        <taxon>Dictyostelium</taxon>
    </lineage>
</organism>
<keyword evidence="2" id="KW-1185">Reference proteome</keyword>
<sequence>MTIAFNCCKSLNIDTNRIDYSKIDNSLKQQQCFVSNSEFPSGYQSEYIQFSFNGNFPGPNGKGVQQLSYFEKGFIDMDFIDEQLFVDYFFDDGHTQSLGKLWGFGGNSTQYIGVNVNGTEYCFEQPLMFNVPTFKGLTYIGDYEIGSIQCDVFEGTSPVSGNFTKQILFVDKSDCSFISSNGENINTPISGYTVMNLYKFQSSADPSYFQLPTICLNPLSTSQSSLLKNHQIKKLIQNLPKIIEHYPF</sequence>
<dbReference type="AlphaFoldDB" id="A0AAN7UDA7"/>
<dbReference type="PANTHER" id="PTHR31648">
    <property type="entry name" value="TRANSMEMBRANE PROTEIN-RELATED"/>
    <property type="match status" value="1"/>
</dbReference>
<dbReference type="EMBL" id="JAVFKY010000001">
    <property type="protein sequence ID" value="KAK5584190.1"/>
    <property type="molecule type" value="Genomic_DNA"/>
</dbReference>
<gene>
    <name evidence="1" type="ORF">RB653_005798</name>
</gene>
<dbReference type="InterPro" id="IPR040310">
    <property type="entry name" value="DDB_G0292248"/>
</dbReference>
<dbReference type="Proteomes" id="UP001344447">
    <property type="component" value="Unassembled WGS sequence"/>
</dbReference>
<name>A0AAN7UDA7_9MYCE</name>
<dbReference type="Pfam" id="PF25544">
    <property type="entry name" value="Ependymin_amoebozoa"/>
    <property type="match status" value="1"/>
</dbReference>
<evidence type="ECO:0000313" key="2">
    <source>
        <dbReference type="Proteomes" id="UP001344447"/>
    </source>
</evidence>
<proteinExistence type="predicted"/>